<evidence type="ECO:0000256" key="4">
    <source>
        <dbReference type="ARBA" id="ARBA00022692"/>
    </source>
</evidence>
<dbReference type="CDD" id="cd01347">
    <property type="entry name" value="ligand_gated_channel"/>
    <property type="match status" value="1"/>
</dbReference>
<accession>A0A849V9U6</accession>
<keyword evidence="6 8" id="KW-0472">Membrane</keyword>
<evidence type="ECO:0000256" key="9">
    <source>
        <dbReference type="RuleBase" id="RU003357"/>
    </source>
</evidence>
<evidence type="ECO:0000256" key="10">
    <source>
        <dbReference type="SAM" id="SignalP"/>
    </source>
</evidence>
<sequence>MRKTLLNIALLSSLNCAAADDSLEHIIVIAPMHSPLTINTDPKLPRQPLPAQDGADLLSSITGFSMIKKGAASSDPVFRGMAGSRLNIITDGGLTLGGCGSRMDPPTAYITPQTYDKVKVIKGPQTVIYGSGNSAATVVFERESERMLDTQVTGFVNVVASNAHRRGLSSDIKLGTADYFVRFAGSYNRADDYEDGDGTPVHSHYKRWNNDIELAYTPADDKTISLTFGRSDGEVAYADRMMDGSLFDRTHAAISTDWALELPYINRVEAQWYYNYVDHIMDNYSLRRFKPNMMMKNPTASNPDRRSSGAKVLLNAQVNSNNDLVFGVDMQQDKHRNRSSRDQFNNPVTNMTRVSDAIFNKVGVFAEHTYTLSSNQQIISGLRLDNWRVSDERQSITVMKNTIANPTASLTRKDSLWSGFSRFVIQQDKAQYYVGLGHAERFPDYWELMGANRAAPNNPSAFLTDTEKTDQLDLGMLYKSPKWQANISLFYNRINDFILIDNQFEQNSMNRNVTRNIDAQTIGFEAEASYQLNENWQASSSASYVRANNLTDHTPLAQQPPMQMRFSFNYERDNWQAGLLWTVAAAQHRISLGQGSIAGQDVGPTSGFGTLSLNARYRLASGLDWSAGVDNLFDKTYAQHLSKSGAAVSGYQQIDKVNEPGMTIWSNINWRF</sequence>
<dbReference type="InterPro" id="IPR039426">
    <property type="entry name" value="TonB-dep_rcpt-like"/>
</dbReference>
<dbReference type="SUPFAM" id="SSF56935">
    <property type="entry name" value="Porins"/>
    <property type="match status" value="1"/>
</dbReference>
<keyword evidence="4 8" id="KW-0812">Transmembrane</keyword>
<dbReference type="InterPro" id="IPR036942">
    <property type="entry name" value="Beta-barrel_TonB_sf"/>
</dbReference>
<dbReference type="GO" id="GO:0044718">
    <property type="term" value="P:siderophore transmembrane transport"/>
    <property type="evidence" value="ECO:0007669"/>
    <property type="project" value="TreeGrafter"/>
</dbReference>
<comment type="similarity">
    <text evidence="8 9">Belongs to the TonB-dependent receptor family.</text>
</comment>
<dbReference type="InterPro" id="IPR012910">
    <property type="entry name" value="Plug_dom"/>
</dbReference>
<evidence type="ECO:0000259" key="11">
    <source>
        <dbReference type="Pfam" id="PF00593"/>
    </source>
</evidence>
<protein>
    <submittedName>
        <fullName evidence="13">TonB-dependent copper receptor</fullName>
    </submittedName>
</protein>
<feature type="chain" id="PRO_5032887914" evidence="10">
    <location>
        <begin position="19"/>
        <end position="672"/>
    </location>
</feature>
<dbReference type="InterPro" id="IPR000531">
    <property type="entry name" value="Beta-barrel_TonB"/>
</dbReference>
<dbReference type="Gene3D" id="2.40.170.20">
    <property type="entry name" value="TonB-dependent receptor, beta-barrel domain"/>
    <property type="match status" value="1"/>
</dbReference>
<evidence type="ECO:0000256" key="5">
    <source>
        <dbReference type="ARBA" id="ARBA00023077"/>
    </source>
</evidence>
<keyword evidence="14" id="KW-1185">Reference proteome</keyword>
<evidence type="ECO:0000256" key="3">
    <source>
        <dbReference type="ARBA" id="ARBA00022452"/>
    </source>
</evidence>
<evidence type="ECO:0000256" key="2">
    <source>
        <dbReference type="ARBA" id="ARBA00022448"/>
    </source>
</evidence>
<gene>
    <name evidence="13" type="ORF">HG263_03800</name>
</gene>
<comment type="subcellular location">
    <subcellularLocation>
        <location evidence="1 8">Cell outer membrane</location>
        <topology evidence="1 8">Multi-pass membrane protein</topology>
    </subcellularLocation>
</comment>
<organism evidence="13 14">
    <name type="scientific">Pseudoalteromonas caenipelagi</name>
    <dbReference type="NCBI Taxonomy" id="2726988"/>
    <lineage>
        <taxon>Bacteria</taxon>
        <taxon>Pseudomonadati</taxon>
        <taxon>Pseudomonadota</taxon>
        <taxon>Gammaproteobacteria</taxon>
        <taxon>Alteromonadales</taxon>
        <taxon>Pseudoalteromonadaceae</taxon>
        <taxon>Pseudoalteromonas</taxon>
    </lineage>
</organism>
<evidence type="ECO:0000256" key="7">
    <source>
        <dbReference type="ARBA" id="ARBA00023237"/>
    </source>
</evidence>
<dbReference type="GO" id="GO:0009279">
    <property type="term" value="C:cell outer membrane"/>
    <property type="evidence" value="ECO:0007669"/>
    <property type="project" value="UniProtKB-SubCell"/>
</dbReference>
<evidence type="ECO:0000256" key="6">
    <source>
        <dbReference type="ARBA" id="ARBA00023136"/>
    </source>
</evidence>
<evidence type="ECO:0000256" key="8">
    <source>
        <dbReference type="PROSITE-ProRule" id="PRU01360"/>
    </source>
</evidence>
<name>A0A849V9U6_9GAMM</name>
<feature type="signal peptide" evidence="10">
    <location>
        <begin position="1"/>
        <end position="18"/>
    </location>
</feature>
<dbReference type="InterPro" id="IPR037066">
    <property type="entry name" value="Plug_dom_sf"/>
</dbReference>
<dbReference type="AlphaFoldDB" id="A0A849V9U6"/>
<keyword evidence="13" id="KW-0675">Receptor</keyword>
<evidence type="ECO:0000259" key="12">
    <source>
        <dbReference type="Pfam" id="PF07715"/>
    </source>
</evidence>
<dbReference type="Gene3D" id="2.170.130.10">
    <property type="entry name" value="TonB-dependent receptor, plug domain"/>
    <property type="match status" value="1"/>
</dbReference>
<dbReference type="PANTHER" id="PTHR30069">
    <property type="entry name" value="TONB-DEPENDENT OUTER MEMBRANE RECEPTOR"/>
    <property type="match status" value="1"/>
</dbReference>
<dbReference type="Pfam" id="PF00593">
    <property type="entry name" value="TonB_dep_Rec_b-barrel"/>
    <property type="match status" value="1"/>
</dbReference>
<dbReference type="Pfam" id="PF07715">
    <property type="entry name" value="Plug"/>
    <property type="match status" value="1"/>
</dbReference>
<dbReference type="RefSeq" id="WP_171624722.1">
    <property type="nucleotide sequence ID" value="NZ_JABBPG010000001.1"/>
</dbReference>
<reference evidence="13 14" key="1">
    <citation type="submission" date="2020-04" db="EMBL/GenBank/DDBJ databases">
        <title>Pseudoalteromonas caenipelagi sp. nov., isolated from a tidal flat.</title>
        <authorList>
            <person name="Park S."/>
            <person name="Yoon J.-H."/>
        </authorList>
    </citation>
    <scope>NUCLEOTIDE SEQUENCE [LARGE SCALE GENOMIC DNA]</scope>
    <source>
        <strain evidence="13 14">JBTF-M23</strain>
    </source>
</reference>
<feature type="domain" description="TonB-dependent receptor-like beta-barrel" evidence="11">
    <location>
        <begin position="191"/>
        <end position="632"/>
    </location>
</feature>
<evidence type="ECO:0000313" key="13">
    <source>
        <dbReference type="EMBL" id="NOU49658.1"/>
    </source>
</evidence>
<evidence type="ECO:0000256" key="1">
    <source>
        <dbReference type="ARBA" id="ARBA00004571"/>
    </source>
</evidence>
<dbReference type="PROSITE" id="PS52016">
    <property type="entry name" value="TONB_DEPENDENT_REC_3"/>
    <property type="match status" value="1"/>
</dbReference>
<dbReference type="EMBL" id="JABBPG010000001">
    <property type="protein sequence ID" value="NOU49658.1"/>
    <property type="molecule type" value="Genomic_DNA"/>
</dbReference>
<dbReference type="InterPro" id="IPR010100">
    <property type="entry name" value="TonB-dep_Cu_rcpt"/>
</dbReference>
<proteinExistence type="inferred from homology"/>
<keyword evidence="2 8" id="KW-0813">Transport</keyword>
<comment type="caution">
    <text evidence="13">The sequence shown here is derived from an EMBL/GenBank/DDBJ whole genome shotgun (WGS) entry which is preliminary data.</text>
</comment>
<feature type="domain" description="TonB-dependent receptor plug" evidence="12">
    <location>
        <begin position="47"/>
        <end position="136"/>
    </location>
</feature>
<keyword evidence="7 8" id="KW-0998">Cell outer membrane</keyword>
<keyword evidence="10" id="KW-0732">Signal</keyword>
<evidence type="ECO:0000313" key="14">
    <source>
        <dbReference type="Proteomes" id="UP000586305"/>
    </source>
</evidence>
<dbReference type="NCBIfam" id="TIGR01778">
    <property type="entry name" value="TonB-copper"/>
    <property type="match status" value="1"/>
</dbReference>
<dbReference type="PANTHER" id="PTHR30069:SF49">
    <property type="entry name" value="OUTER MEMBRANE PROTEIN C"/>
    <property type="match status" value="1"/>
</dbReference>
<keyword evidence="3 8" id="KW-1134">Transmembrane beta strand</keyword>
<keyword evidence="5 9" id="KW-0798">TonB box</keyword>
<dbReference type="Proteomes" id="UP000586305">
    <property type="component" value="Unassembled WGS sequence"/>
</dbReference>
<dbReference type="GO" id="GO:0015344">
    <property type="term" value="F:siderophore uptake transmembrane transporter activity"/>
    <property type="evidence" value="ECO:0007669"/>
    <property type="project" value="TreeGrafter"/>
</dbReference>